<accession>X1HVX8</accession>
<evidence type="ECO:0000313" key="1">
    <source>
        <dbReference type="EMBL" id="GAH61240.1"/>
    </source>
</evidence>
<name>X1HVX8_9ZZZZ</name>
<gene>
    <name evidence="1" type="ORF">S03H2_33268</name>
</gene>
<dbReference type="AlphaFoldDB" id="X1HVX8"/>
<evidence type="ECO:0008006" key="2">
    <source>
        <dbReference type="Google" id="ProtNLM"/>
    </source>
</evidence>
<proteinExistence type="predicted"/>
<feature type="non-terminal residue" evidence="1">
    <location>
        <position position="1"/>
    </location>
</feature>
<reference evidence="1" key="1">
    <citation type="journal article" date="2014" name="Front. Microbiol.">
        <title>High frequency of phylogenetically diverse reductive dehalogenase-homologous genes in deep subseafloor sedimentary metagenomes.</title>
        <authorList>
            <person name="Kawai M."/>
            <person name="Futagami T."/>
            <person name="Toyoda A."/>
            <person name="Takaki Y."/>
            <person name="Nishi S."/>
            <person name="Hori S."/>
            <person name="Arai W."/>
            <person name="Tsubouchi T."/>
            <person name="Morono Y."/>
            <person name="Uchiyama I."/>
            <person name="Ito T."/>
            <person name="Fujiyama A."/>
            <person name="Inagaki F."/>
            <person name="Takami H."/>
        </authorList>
    </citation>
    <scope>NUCLEOTIDE SEQUENCE</scope>
    <source>
        <strain evidence="1">Expedition CK06-06</strain>
    </source>
</reference>
<comment type="caution">
    <text evidence="1">The sequence shown here is derived from an EMBL/GenBank/DDBJ whole genome shotgun (WGS) entry which is preliminary data.</text>
</comment>
<protein>
    <recommendedName>
        <fullName evidence="2">PD-(D/E)XK endonuclease-like domain-containing protein</fullName>
    </recommendedName>
</protein>
<sequence length="189" mass="21369">ACNILSKAEENHSAFLETGGINDELIKSTLLLAQLDLVFRTGIVDQNIGAIDNKDVQDLRNLISLVDPETFEANEICLLNPTFGTASILVGGADADLVVDDVIIEIKTQRKLELRRDSFNQLIGYYVLYRIGGIDGMPPKRQIKSLGIYFSRYSYFYVVNVQDIIDKNTFPRFLDWFKERASQQYGLPI</sequence>
<dbReference type="EMBL" id="BARU01020242">
    <property type="protein sequence ID" value="GAH61240.1"/>
    <property type="molecule type" value="Genomic_DNA"/>
</dbReference>
<organism evidence="1">
    <name type="scientific">marine sediment metagenome</name>
    <dbReference type="NCBI Taxonomy" id="412755"/>
    <lineage>
        <taxon>unclassified sequences</taxon>
        <taxon>metagenomes</taxon>
        <taxon>ecological metagenomes</taxon>
    </lineage>
</organism>